<evidence type="ECO:0000313" key="11">
    <source>
        <dbReference type="Proteomes" id="UP000630887"/>
    </source>
</evidence>
<evidence type="ECO:0000256" key="4">
    <source>
        <dbReference type="ARBA" id="ARBA00022692"/>
    </source>
</evidence>
<feature type="domain" description="CN hydrolase" evidence="9">
    <location>
        <begin position="253"/>
        <end position="514"/>
    </location>
</feature>
<feature type="transmembrane region" description="Helical" evidence="8">
    <location>
        <begin position="115"/>
        <end position="136"/>
    </location>
</feature>
<gene>
    <name evidence="10" type="primary">lnt_2</name>
    <name evidence="8" type="synonym">lnt</name>
    <name evidence="10" type="ORF">Cco03nite_51970</name>
</gene>
<keyword evidence="4 8" id="KW-0812">Transmembrane</keyword>
<dbReference type="InterPro" id="IPR003010">
    <property type="entry name" value="C-N_Hydrolase"/>
</dbReference>
<comment type="subcellular location">
    <subcellularLocation>
        <location evidence="1 8">Cell membrane</location>
        <topology evidence="1 8">Multi-pass membrane protein</topology>
    </subcellularLocation>
</comment>
<keyword evidence="2 8" id="KW-1003">Cell membrane</keyword>
<evidence type="ECO:0000256" key="6">
    <source>
        <dbReference type="ARBA" id="ARBA00023136"/>
    </source>
</evidence>
<dbReference type="SUPFAM" id="SSF56317">
    <property type="entry name" value="Carbon-nitrogen hydrolase"/>
    <property type="match status" value="1"/>
</dbReference>
<feature type="transmembrane region" description="Helical" evidence="8">
    <location>
        <begin position="148"/>
        <end position="164"/>
    </location>
</feature>
<keyword evidence="11" id="KW-1185">Reference proteome</keyword>
<dbReference type="CDD" id="cd07571">
    <property type="entry name" value="ALP_N-acyl_transferase"/>
    <property type="match status" value="1"/>
</dbReference>
<name>A0A8J3KYA2_9ACTN</name>
<dbReference type="Proteomes" id="UP000630887">
    <property type="component" value="Unassembled WGS sequence"/>
</dbReference>
<evidence type="ECO:0000256" key="3">
    <source>
        <dbReference type="ARBA" id="ARBA00022679"/>
    </source>
</evidence>
<keyword evidence="6 8" id="KW-0472">Membrane</keyword>
<feature type="transmembrane region" description="Helical" evidence="8">
    <location>
        <begin position="42"/>
        <end position="61"/>
    </location>
</feature>
<comment type="catalytic activity">
    <reaction evidence="8">
        <text>N-terminal S-1,2-diacyl-sn-glyceryl-L-cysteinyl-[lipoprotein] + a glycerophospholipid = N-acyl-S-1,2-diacyl-sn-glyceryl-L-cysteinyl-[lipoprotein] + a 2-acyl-sn-glycero-3-phospholipid + H(+)</text>
        <dbReference type="Rhea" id="RHEA:48228"/>
        <dbReference type="Rhea" id="RHEA-COMP:14681"/>
        <dbReference type="Rhea" id="RHEA-COMP:14684"/>
        <dbReference type="ChEBI" id="CHEBI:15378"/>
        <dbReference type="ChEBI" id="CHEBI:136912"/>
        <dbReference type="ChEBI" id="CHEBI:140656"/>
        <dbReference type="ChEBI" id="CHEBI:140657"/>
        <dbReference type="ChEBI" id="CHEBI:140660"/>
        <dbReference type="EC" id="2.3.1.269"/>
    </reaction>
</comment>
<evidence type="ECO:0000256" key="1">
    <source>
        <dbReference type="ARBA" id="ARBA00004651"/>
    </source>
</evidence>
<evidence type="ECO:0000256" key="8">
    <source>
        <dbReference type="HAMAP-Rule" id="MF_01148"/>
    </source>
</evidence>
<dbReference type="PANTHER" id="PTHR38686">
    <property type="entry name" value="APOLIPOPROTEIN N-ACYLTRANSFERASE"/>
    <property type="match status" value="1"/>
</dbReference>
<dbReference type="InterPro" id="IPR004563">
    <property type="entry name" value="Apolipo_AcylTrfase"/>
</dbReference>
<evidence type="ECO:0000256" key="5">
    <source>
        <dbReference type="ARBA" id="ARBA00022989"/>
    </source>
</evidence>
<feature type="transmembrane region" description="Helical" evidence="8">
    <location>
        <begin position="527"/>
        <end position="546"/>
    </location>
</feature>
<sequence length="563" mass="58098">MRARRRKIGDVVTVQTLAPVDGGQAGPGGVAGGEAAGGRGPLRLPVALVVAVLGGVALLVAFPLYGLWWAAPVGVALLAVAVKGRRLRSGFGLGLVAGAVFFGPLLAWTNMHVGYTPWILLTLFQATYLGLLGLALAWVSTLAAKRPWVWPVGIALLWVAQEALRDRAPFGGFPWGRLAFSQADAPTLALAGYGGAPLVTFAVAAAGGLLAYAVGEMVVARAWARGAAATGGALAVMVVGLVLPGTTPAGPVVSVAVVQGNVPRLGLDFNAQRQAVLNNHVAATVALAERVRNGQAKQPDLVVWPENASDIDPLRNPSAAGAINTAAQAIGAPILVGAVLSGPGEGESRNAGIVWPTDLAPGAQPQQMYLKQHPVPFAEYLPLRPIVEPIAQAITNQAKLLRTDFVAGTAPGVLTLGPAKVGDVICFEVAYDDVVRDTVREGAQLLAVQTNNATFDESEAMQQMAMVRLRAVEHGRDSLMASTVGVSGFVTADGNVHDATGFNTDAVIVRDLRLGSGTTPATRLGAWPEYLLTAAALALLVAAGVARRRRTVPVEDTGQTATA</sequence>
<keyword evidence="3 8" id="KW-0808">Transferase</keyword>
<comment type="similarity">
    <text evidence="8">Belongs to the CN hydrolase family. Apolipoprotein N-acyltransferase subfamily.</text>
</comment>
<dbReference type="Gene3D" id="3.60.110.10">
    <property type="entry name" value="Carbon-nitrogen hydrolase"/>
    <property type="match status" value="1"/>
</dbReference>
<dbReference type="InterPro" id="IPR045378">
    <property type="entry name" value="LNT_N"/>
</dbReference>
<dbReference type="InterPro" id="IPR036526">
    <property type="entry name" value="C-N_Hydrolase_sf"/>
</dbReference>
<evidence type="ECO:0000313" key="10">
    <source>
        <dbReference type="EMBL" id="GIG08497.1"/>
    </source>
</evidence>
<organism evidence="10 11">
    <name type="scientific">Catellatospora coxensis</name>
    <dbReference type="NCBI Taxonomy" id="310354"/>
    <lineage>
        <taxon>Bacteria</taxon>
        <taxon>Bacillati</taxon>
        <taxon>Actinomycetota</taxon>
        <taxon>Actinomycetes</taxon>
        <taxon>Micromonosporales</taxon>
        <taxon>Micromonosporaceae</taxon>
        <taxon>Catellatospora</taxon>
    </lineage>
</organism>
<dbReference type="GO" id="GO:0016410">
    <property type="term" value="F:N-acyltransferase activity"/>
    <property type="evidence" value="ECO:0007669"/>
    <property type="project" value="UniProtKB-UniRule"/>
</dbReference>
<dbReference type="PROSITE" id="PS50263">
    <property type="entry name" value="CN_HYDROLASE"/>
    <property type="match status" value="1"/>
</dbReference>
<dbReference type="UniPathway" id="UPA00666"/>
<comment type="function">
    <text evidence="8">Catalyzes the phospholipid dependent N-acylation of the N-terminal cysteine of apolipoprotein, the last step in lipoprotein maturation.</text>
</comment>
<dbReference type="AlphaFoldDB" id="A0A8J3KYA2"/>
<keyword evidence="5 8" id="KW-1133">Transmembrane helix</keyword>
<comment type="caution">
    <text evidence="10">The sequence shown here is derived from an EMBL/GenBank/DDBJ whole genome shotgun (WGS) entry which is preliminary data.</text>
</comment>
<dbReference type="EC" id="2.3.1.269" evidence="8"/>
<dbReference type="Pfam" id="PF20154">
    <property type="entry name" value="LNT_N"/>
    <property type="match status" value="1"/>
</dbReference>
<evidence type="ECO:0000256" key="7">
    <source>
        <dbReference type="ARBA" id="ARBA00023315"/>
    </source>
</evidence>
<feature type="transmembrane region" description="Helical" evidence="8">
    <location>
        <begin position="91"/>
        <end position="109"/>
    </location>
</feature>
<dbReference type="PANTHER" id="PTHR38686:SF1">
    <property type="entry name" value="APOLIPOPROTEIN N-ACYLTRANSFERASE"/>
    <property type="match status" value="1"/>
</dbReference>
<comment type="pathway">
    <text evidence="8">Protein modification; lipoprotein biosynthesis (N-acyl transfer).</text>
</comment>
<evidence type="ECO:0000259" key="9">
    <source>
        <dbReference type="PROSITE" id="PS50263"/>
    </source>
</evidence>
<feature type="transmembrane region" description="Helical" evidence="8">
    <location>
        <begin position="67"/>
        <end position="84"/>
    </location>
</feature>
<reference evidence="10 11" key="1">
    <citation type="submission" date="2021-01" db="EMBL/GenBank/DDBJ databases">
        <title>Whole genome shotgun sequence of Catellatospora coxensis NBRC 107359.</title>
        <authorList>
            <person name="Komaki H."/>
            <person name="Tamura T."/>
        </authorList>
    </citation>
    <scope>NUCLEOTIDE SEQUENCE [LARGE SCALE GENOMIC DNA]</scope>
    <source>
        <strain evidence="10 11">NBRC 107359</strain>
    </source>
</reference>
<dbReference type="GO" id="GO:0005886">
    <property type="term" value="C:plasma membrane"/>
    <property type="evidence" value="ECO:0007669"/>
    <property type="project" value="UniProtKB-SubCell"/>
</dbReference>
<protein>
    <recommendedName>
        <fullName evidence="8">Apolipoprotein N-acyltransferase</fullName>
        <shortName evidence="8">ALP N-acyltransferase</shortName>
        <ecNumber evidence="8">2.3.1.269</ecNumber>
    </recommendedName>
</protein>
<dbReference type="NCBIfam" id="TIGR00546">
    <property type="entry name" value="lnt"/>
    <property type="match status" value="1"/>
</dbReference>
<feature type="transmembrane region" description="Helical" evidence="8">
    <location>
        <begin position="190"/>
        <end position="215"/>
    </location>
</feature>
<dbReference type="HAMAP" id="MF_01148">
    <property type="entry name" value="Lnt"/>
    <property type="match status" value="1"/>
</dbReference>
<feature type="transmembrane region" description="Helical" evidence="8">
    <location>
        <begin position="222"/>
        <end position="243"/>
    </location>
</feature>
<keyword evidence="7 8" id="KW-0012">Acyltransferase</keyword>
<accession>A0A8J3KYA2</accession>
<evidence type="ECO:0000256" key="2">
    <source>
        <dbReference type="ARBA" id="ARBA00022475"/>
    </source>
</evidence>
<dbReference type="GO" id="GO:0042158">
    <property type="term" value="P:lipoprotein biosynthetic process"/>
    <property type="evidence" value="ECO:0007669"/>
    <property type="project" value="UniProtKB-UniRule"/>
</dbReference>
<dbReference type="EMBL" id="BONI01000048">
    <property type="protein sequence ID" value="GIG08497.1"/>
    <property type="molecule type" value="Genomic_DNA"/>
</dbReference>
<dbReference type="Pfam" id="PF00795">
    <property type="entry name" value="CN_hydrolase"/>
    <property type="match status" value="1"/>
</dbReference>
<proteinExistence type="inferred from homology"/>